<sequence length="196" mass="22593">MWPFCVLLKKILRAEEEIGQESDGDHLTYRCRRLPVPLINQQRTWDCGLACVLMVLTLENSWHRIWSVDLAFLLQKFSVRFSYFTITVGANPKFFVETFYKVKHSPKLEQFLNELVRGEMLFQKAIEAIRIQSILVAIQATLVAAQDTLVGHYVVICGYNAVTDEFEIQDPASSRKHQKITSNRLDEAHKSFGTDL</sequence>
<gene>
    <name evidence="1" type="ORF">RHGRI_007952</name>
</gene>
<proteinExistence type="predicted"/>
<name>A0AAV6KZP4_9ERIC</name>
<evidence type="ECO:0000313" key="2">
    <source>
        <dbReference type="Proteomes" id="UP000823749"/>
    </source>
</evidence>
<dbReference type="InterPro" id="IPR018616">
    <property type="entry name" value="GUCD1"/>
</dbReference>
<dbReference type="Pfam" id="PF09778">
    <property type="entry name" value="Guanylate_cyc_2"/>
    <property type="match status" value="1"/>
</dbReference>
<dbReference type="Proteomes" id="UP000823749">
    <property type="component" value="Chromosome 3"/>
</dbReference>
<evidence type="ECO:0000313" key="1">
    <source>
        <dbReference type="EMBL" id="KAG5557885.1"/>
    </source>
</evidence>
<dbReference type="Gene3D" id="3.90.70.10">
    <property type="entry name" value="Cysteine proteinases"/>
    <property type="match status" value="1"/>
</dbReference>
<dbReference type="EMBL" id="JACTNZ010000003">
    <property type="protein sequence ID" value="KAG5557885.1"/>
    <property type="molecule type" value="Genomic_DNA"/>
</dbReference>
<keyword evidence="2" id="KW-1185">Reference proteome</keyword>
<reference evidence="1" key="1">
    <citation type="submission" date="2020-08" db="EMBL/GenBank/DDBJ databases">
        <title>Plant Genome Project.</title>
        <authorList>
            <person name="Zhang R.-G."/>
        </authorList>
    </citation>
    <scope>NUCLEOTIDE SEQUENCE</scope>
    <source>
        <strain evidence="1">WSP0</strain>
        <tissue evidence="1">Leaf</tissue>
    </source>
</reference>
<evidence type="ECO:0008006" key="3">
    <source>
        <dbReference type="Google" id="ProtNLM"/>
    </source>
</evidence>
<dbReference type="PANTHER" id="PTHR31400">
    <property type="entry name" value="GUANYLYL CYCLASE DOMAIN CONTAINING PROTEIN 1 GUCD1"/>
    <property type="match status" value="1"/>
</dbReference>
<dbReference type="AlphaFoldDB" id="A0AAV6KZP4"/>
<accession>A0AAV6KZP4</accession>
<comment type="caution">
    <text evidence="1">The sequence shown here is derived from an EMBL/GenBank/DDBJ whole genome shotgun (WGS) entry which is preliminary data.</text>
</comment>
<dbReference type="PANTHER" id="PTHR31400:SF1">
    <property type="entry name" value="PROTEIN GUCD1"/>
    <property type="match status" value="1"/>
</dbReference>
<protein>
    <recommendedName>
        <fullName evidence="3">Guanylyl cyclase</fullName>
    </recommendedName>
</protein>
<organism evidence="1 2">
    <name type="scientific">Rhododendron griersonianum</name>
    <dbReference type="NCBI Taxonomy" id="479676"/>
    <lineage>
        <taxon>Eukaryota</taxon>
        <taxon>Viridiplantae</taxon>
        <taxon>Streptophyta</taxon>
        <taxon>Embryophyta</taxon>
        <taxon>Tracheophyta</taxon>
        <taxon>Spermatophyta</taxon>
        <taxon>Magnoliopsida</taxon>
        <taxon>eudicotyledons</taxon>
        <taxon>Gunneridae</taxon>
        <taxon>Pentapetalae</taxon>
        <taxon>asterids</taxon>
        <taxon>Ericales</taxon>
        <taxon>Ericaceae</taxon>
        <taxon>Ericoideae</taxon>
        <taxon>Rhodoreae</taxon>
        <taxon>Rhododendron</taxon>
    </lineage>
</organism>